<evidence type="ECO:0000313" key="2">
    <source>
        <dbReference type="EMBL" id="SCW09360.1"/>
    </source>
</evidence>
<protein>
    <submittedName>
        <fullName evidence="2">Uncharacterized protein</fullName>
    </submittedName>
</protein>
<organism evidence="2 3">
    <name type="scientific">Neisseria gonorrhoeae</name>
    <dbReference type="NCBI Taxonomy" id="485"/>
    <lineage>
        <taxon>Bacteria</taxon>
        <taxon>Pseudomonadati</taxon>
        <taxon>Pseudomonadota</taxon>
        <taxon>Betaproteobacteria</taxon>
        <taxon>Neisseriales</taxon>
        <taxon>Neisseriaceae</taxon>
        <taxon>Neisseria</taxon>
    </lineage>
</organism>
<dbReference type="Proteomes" id="UP000182484">
    <property type="component" value="Unassembled WGS sequence"/>
</dbReference>
<comment type="caution">
    <text evidence="2">The sequence shown here is derived from an EMBL/GenBank/DDBJ whole genome shotgun (WGS) entry which is preliminary data.</text>
</comment>
<name>A0AB74EMZ8_NEIGO</name>
<dbReference type="AlphaFoldDB" id="A0AB74EMZ8"/>
<accession>A0AB74EMZ8</accession>
<feature type="region of interest" description="Disordered" evidence="1">
    <location>
        <begin position="76"/>
        <end position="96"/>
    </location>
</feature>
<dbReference type="EMBL" id="FMTB01000006">
    <property type="protein sequence ID" value="SCW09360.1"/>
    <property type="molecule type" value="Genomic_DNA"/>
</dbReference>
<sequence>MFACLFPVARVPKIPPHETREGENEVQADDGGVKLPTLIVYRSRTGFEDVGKRGGQRETCRQLDQVVSEMFALERGHAEQSGREEGGVGKDECQDQKDVHGCGHDGLSVWALSAAMPSELHCGTAYLNKNGSL</sequence>
<reference evidence="2 3" key="1">
    <citation type="submission" date="2016-09" db="EMBL/GenBank/DDBJ databases">
        <authorList>
            <person name="Kumanski S."/>
            <person name="Beatrice B."/>
        </authorList>
    </citation>
    <scope>NUCLEOTIDE SEQUENCE [LARGE SCALE GENOMIC DNA]</scope>
    <source>
        <strain evidence="2">Mankind</strain>
    </source>
</reference>
<evidence type="ECO:0000313" key="3">
    <source>
        <dbReference type="Proteomes" id="UP000182484"/>
    </source>
</evidence>
<proteinExistence type="predicted"/>
<gene>
    <name evidence="2" type="ORF">ESCNG_140031</name>
</gene>
<evidence type="ECO:0000256" key="1">
    <source>
        <dbReference type="SAM" id="MobiDB-lite"/>
    </source>
</evidence>